<dbReference type="InterPro" id="IPR050709">
    <property type="entry name" value="Biotin_Carboxyl_Carrier/Decarb"/>
</dbReference>
<dbReference type="CDD" id="cd06850">
    <property type="entry name" value="biotinyl_domain"/>
    <property type="match status" value="1"/>
</dbReference>
<dbReference type="Proteomes" id="UP001259492">
    <property type="component" value="Unassembled WGS sequence"/>
</dbReference>
<dbReference type="PROSITE" id="PS50968">
    <property type="entry name" value="BIOTINYL_LIPOYL"/>
    <property type="match status" value="1"/>
</dbReference>
<organism evidence="3 4">
    <name type="scientific">Microcosmobacter mediterraneus</name>
    <dbReference type="NCBI Taxonomy" id="3075607"/>
    <lineage>
        <taxon>Bacteria</taxon>
        <taxon>Pseudomonadati</taxon>
        <taxon>Bacteroidota</taxon>
        <taxon>Flavobacteriia</taxon>
        <taxon>Flavobacteriales</taxon>
        <taxon>Flavobacteriaceae</taxon>
        <taxon>Microcosmobacter</taxon>
    </lineage>
</organism>
<accession>A0ABU2YKF7</accession>
<dbReference type="Gene3D" id="2.40.50.100">
    <property type="match status" value="1"/>
</dbReference>
<name>A0ABU2YKF7_9FLAO</name>
<keyword evidence="4" id="KW-1185">Reference proteome</keyword>
<dbReference type="PANTHER" id="PTHR45266:SF3">
    <property type="entry name" value="OXALOACETATE DECARBOXYLASE ALPHA CHAIN"/>
    <property type="match status" value="1"/>
</dbReference>
<dbReference type="InterPro" id="IPR011053">
    <property type="entry name" value="Single_hybrid_motif"/>
</dbReference>
<sequence>MNSNYKIKVNSNYTFDIDSETATNLDSTEIASRNYHLLKDSKAYDAKIINTDFNSKSYVLEVNGNSYNVEIKDGLDQLISEMGFSIGNSKKIDSIKAPMPGLILEISVSEGQQVAEGDNLVILEAMKMENVITSPRDGIVKSVEVKQGDAIEKNTLILKFE</sequence>
<evidence type="ECO:0000313" key="4">
    <source>
        <dbReference type="Proteomes" id="UP001259492"/>
    </source>
</evidence>
<reference evidence="3 4" key="1">
    <citation type="submission" date="2023-09" db="EMBL/GenBank/DDBJ databases">
        <authorList>
            <person name="Rey-Velasco X."/>
        </authorList>
    </citation>
    <scope>NUCLEOTIDE SEQUENCE [LARGE SCALE GENOMIC DNA]</scope>
    <source>
        <strain evidence="3 4">W332</strain>
    </source>
</reference>
<comment type="caution">
    <text evidence="3">The sequence shown here is derived from an EMBL/GenBank/DDBJ whole genome shotgun (WGS) entry which is preliminary data.</text>
</comment>
<feature type="domain" description="Lipoyl-binding" evidence="2">
    <location>
        <begin position="83"/>
        <end position="161"/>
    </location>
</feature>
<gene>
    <name evidence="3" type="ORF">RM697_08350</name>
</gene>
<dbReference type="SUPFAM" id="SSF51230">
    <property type="entry name" value="Single hybrid motif"/>
    <property type="match status" value="1"/>
</dbReference>
<evidence type="ECO:0000259" key="2">
    <source>
        <dbReference type="PROSITE" id="PS50968"/>
    </source>
</evidence>
<dbReference type="RefSeq" id="WP_311427422.1">
    <property type="nucleotide sequence ID" value="NZ_JAVRIA010000004.1"/>
</dbReference>
<proteinExistence type="predicted"/>
<dbReference type="Pfam" id="PF00364">
    <property type="entry name" value="Biotin_lipoyl"/>
    <property type="match status" value="1"/>
</dbReference>
<protein>
    <submittedName>
        <fullName evidence="3">Acetyl-CoA carboxylase biotin carboxyl carrier protein subunit</fullName>
    </submittedName>
</protein>
<evidence type="ECO:0000256" key="1">
    <source>
        <dbReference type="ARBA" id="ARBA00023267"/>
    </source>
</evidence>
<dbReference type="PANTHER" id="PTHR45266">
    <property type="entry name" value="OXALOACETATE DECARBOXYLASE ALPHA CHAIN"/>
    <property type="match status" value="1"/>
</dbReference>
<dbReference type="InterPro" id="IPR000089">
    <property type="entry name" value="Biotin_lipoyl"/>
</dbReference>
<dbReference type="EMBL" id="JAVRIA010000004">
    <property type="protein sequence ID" value="MDT0558654.1"/>
    <property type="molecule type" value="Genomic_DNA"/>
</dbReference>
<dbReference type="PROSITE" id="PS00188">
    <property type="entry name" value="BIOTIN"/>
    <property type="match status" value="1"/>
</dbReference>
<keyword evidence="1" id="KW-0092">Biotin</keyword>
<evidence type="ECO:0000313" key="3">
    <source>
        <dbReference type="EMBL" id="MDT0558654.1"/>
    </source>
</evidence>
<dbReference type="InterPro" id="IPR001882">
    <property type="entry name" value="Biotin_BS"/>
</dbReference>